<dbReference type="InterPro" id="IPR037066">
    <property type="entry name" value="Plug_dom_sf"/>
</dbReference>
<proteinExistence type="predicted"/>
<dbReference type="Proteomes" id="UP001139700">
    <property type="component" value="Unassembled WGS sequence"/>
</dbReference>
<feature type="chain" id="PRO_5040842870" evidence="1">
    <location>
        <begin position="20"/>
        <end position="802"/>
    </location>
</feature>
<feature type="signal peptide" evidence="1">
    <location>
        <begin position="1"/>
        <end position="19"/>
    </location>
</feature>
<dbReference type="RefSeq" id="WP_234614350.1">
    <property type="nucleotide sequence ID" value="NZ_CP098806.1"/>
</dbReference>
<dbReference type="SUPFAM" id="SSF56935">
    <property type="entry name" value="Porins"/>
    <property type="match status" value="1"/>
</dbReference>
<accession>A0A9X1PC88</accession>
<name>A0A9X1PC88_9BACT</name>
<dbReference type="Pfam" id="PF14905">
    <property type="entry name" value="OMP_b-brl_3"/>
    <property type="match status" value="1"/>
</dbReference>
<evidence type="ECO:0000259" key="2">
    <source>
        <dbReference type="Pfam" id="PF14905"/>
    </source>
</evidence>
<dbReference type="PANTHER" id="PTHR40980:SF4">
    <property type="entry name" value="TONB-DEPENDENT RECEPTOR-LIKE BETA-BARREL DOMAIN-CONTAINING PROTEIN"/>
    <property type="match status" value="1"/>
</dbReference>
<keyword evidence="4" id="KW-1185">Reference proteome</keyword>
<comment type="caution">
    <text evidence="3">The sequence shown here is derived from an EMBL/GenBank/DDBJ whole genome shotgun (WGS) entry which is preliminary data.</text>
</comment>
<dbReference type="Gene3D" id="2.60.40.1120">
    <property type="entry name" value="Carboxypeptidase-like, regulatory domain"/>
    <property type="match status" value="1"/>
</dbReference>
<sequence length="802" mass="89246">MARFTTLLFFFFTALSLNAQSISGSVINEAKRPASFSVVKLFETTDSSLVKGTIANEAGQYEFTGIRTGSYYVKASLVGMLDQNSLTVTLHDRQSVRLDPLMMMQAQQVLNELVVKAQKPTIEQLVDKTVLNIATDQVAQGKSAYELLQQAPGVMIDPNDNIRMGGKQGVNVFIDGKPINLSSTDLANLLRGTAASNIDKIELISNPSARFDAQGGAGVINIRLRRNKNDGMNGNVSGGYGQSNHYRANLALDLNYRAKRLSLYANVSGSDNDQITKVLLDRNASGLQFVQRGFDTDGTRAVVYKTGIEYSLTTKQTLGLVVAGNAAFNRFGTNSGTSIINSKGQVDSSIVNRVFNPNQNNRLNVALNYRYADTLGLELNADADFTIFSNDSPSNIVSNYISADGLPLFKRQVRFEANTGIRIGTMRADIVKEWKKKQVKLETGFKHIHVAATNDLLAFSGADDQLDVNRTNRFTYREIVSAAYASLNHSNRTWSMQAGVRAERTAVQGRSVDRLSRIIDRPDTTYFNLFPTGYIQYQISGNGQLGFNYGRRIGRPSYQDLNPFIYQIDPYTSQRGNPFLMPSYTQNAELSYTYKWATNVKLSYGHTSGFSTDVMQQKGLTAHQTVANVGQVNALNLSLSTPYRFTKWWSAYLYAAATLNRFQGNFSADETFDQHALAFESYVQNTFTISKSWQAQLSGFWNAPTTQTVYRIGGLGALNLSIERKVLKGEGKLALNVDDLLNTMRWRQSTSFGSQQFNIDRKWESRRVSIRFAYRFGRSEIKGAREPRTNNDASRIKTNGNL</sequence>
<keyword evidence="1" id="KW-0732">Signal</keyword>
<keyword evidence="3" id="KW-0675">Receptor</keyword>
<dbReference type="SUPFAM" id="SSF49464">
    <property type="entry name" value="Carboxypeptidase regulatory domain-like"/>
    <property type="match status" value="1"/>
</dbReference>
<evidence type="ECO:0000256" key="1">
    <source>
        <dbReference type="SAM" id="SignalP"/>
    </source>
</evidence>
<protein>
    <submittedName>
        <fullName evidence="3">TonB dependent receptor</fullName>
    </submittedName>
</protein>
<dbReference type="Gene3D" id="2.170.130.10">
    <property type="entry name" value="TonB-dependent receptor, plug domain"/>
    <property type="match status" value="1"/>
</dbReference>
<dbReference type="Pfam" id="PF13620">
    <property type="entry name" value="CarboxypepD_reg"/>
    <property type="match status" value="1"/>
</dbReference>
<dbReference type="AlphaFoldDB" id="A0A9X1PC88"/>
<gene>
    <name evidence="3" type="ORF">LXM24_15695</name>
</gene>
<evidence type="ECO:0000313" key="4">
    <source>
        <dbReference type="Proteomes" id="UP001139700"/>
    </source>
</evidence>
<dbReference type="EMBL" id="JAJTTA010000002">
    <property type="protein sequence ID" value="MCF0041549.1"/>
    <property type="molecule type" value="Genomic_DNA"/>
</dbReference>
<reference evidence="3" key="1">
    <citation type="submission" date="2021-12" db="EMBL/GenBank/DDBJ databases">
        <title>Novel species in genus Dyadobacter.</title>
        <authorList>
            <person name="Ma C."/>
        </authorList>
    </citation>
    <scope>NUCLEOTIDE SEQUENCE</scope>
    <source>
        <strain evidence="3">CY399</strain>
    </source>
</reference>
<evidence type="ECO:0000313" key="3">
    <source>
        <dbReference type="EMBL" id="MCF0041549.1"/>
    </source>
</evidence>
<organism evidence="3 4">
    <name type="scientific">Dyadobacter fanqingshengii</name>
    <dbReference type="NCBI Taxonomy" id="2906443"/>
    <lineage>
        <taxon>Bacteria</taxon>
        <taxon>Pseudomonadati</taxon>
        <taxon>Bacteroidota</taxon>
        <taxon>Cytophagia</taxon>
        <taxon>Cytophagales</taxon>
        <taxon>Spirosomataceae</taxon>
        <taxon>Dyadobacter</taxon>
    </lineage>
</organism>
<dbReference type="InterPro" id="IPR008969">
    <property type="entry name" value="CarboxyPept-like_regulatory"/>
</dbReference>
<dbReference type="InterPro" id="IPR041700">
    <property type="entry name" value="OMP_b-brl_3"/>
</dbReference>
<dbReference type="PANTHER" id="PTHR40980">
    <property type="entry name" value="PLUG DOMAIN-CONTAINING PROTEIN"/>
    <property type="match status" value="1"/>
</dbReference>
<feature type="domain" description="Outer membrane protein beta-barrel" evidence="2">
    <location>
        <begin position="373"/>
        <end position="774"/>
    </location>
</feature>